<name>A0A0J9TZH1_PLAVI</name>
<evidence type="ECO:0008006" key="3">
    <source>
        <dbReference type="Google" id="ProtNLM"/>
    </source>
</evidence>
<proteinExistence type="predicted"/>
<gene>
    <name evidence="1" type="ORF">PVNG_05396</name>
</gene>
<evidence type="ECO:0000313" key="1">
    <source>
        <dbReference type="EMBL" id="KNA00228.1"/>
    </source>
</evidence>
<evidence type="ECO:0000313" key="2">
    <source>
        <dbReference type="Proteomes" id="UP000053239"/>
    </source>
</evidence>
<accession>A0A0J9TZH1</accession>
<sequence>MKTAFKKLPLNNFYAILNNDNNEEDYLQYLCNAYLITNIARGEECLNFCKKFIYKFKNFPSIKKQCTGIEDKEFCNYFNYWLGGELLRIGASTYNISKFIEIFGMLSSQKYIPGCTCKNNKITSSDFKKMKKYFDYAENLEGINNSEKEEFKNTHDDIYCYYIAKAVNEYNNVISNESCVNNECSFKEELDCFKEKFIRYQKSFRMKCSDIISIPCIQISKDLYHMPCPLGETVNPPSQSAADMSGQQEYGTSDNSKTLITTSASAAVGSIFTSLILYKVTDYFILVNYVCYTNIHVVNIHIKII</sequence>
<reference evidence="1 2" key="1">
    <citation type="submission" date="2011-09" db="EMBL/GenBank/DDBJ databases">
        <title>The Genome Sequence of Plasmodium vivax North Korean.</title>
        <authorList>
            <consortium name="The Broad Institute Genome Sequencing Platform"/>
            <consortium name="The Broad Institute Genome Sequencing Center for Infectious Disease"/>
            <person name="Neafsey D."/>
            <person name="Carlton J."/>
            <person name="Barnwell J."/>
            <person name="Collins W."/>
            <person name="Escalante A."/>
            <person name="Mullikin J."/>
            <person name="Saul A."/>
            <person name="Guigo R."/>
            <person name="Camara F."/>
            <person name="Young S.K."/>
            <person name="Zeng Q."/>
            <person name="Gargeya S."/>
            <person name="Fitzgerald M."/>
            <person name="Haas B."/>
            <person name="Abouelleil A."/>
            <person name="Alvarado L."/>
            <person name="Arachchi H.M."/>
            <person name="Berlin A."/>
            <person name="Brown A."/>
            <person name="Chapman S.B."/>
            <person name="Chen Z."/>
            <person name="Dunbar C."/>
            <person name="Freedman E."/>
            <person name="Gearin G."/>
            <person name="Gellesch M."/>
            <person name="Goldberg J."/>
            <person name="Griggs A."/>
            <person name="Gujja S."/>
            <person name="Heiman D."/>
            <person name="Howarth C."/>
            <person name="Larson L."/>
            <person name="Lui A."/>
            <person name="MacDonald P.J.P."/>
            <person name="Montmayeur A."/>
            <person name="Murphy C."/>
            <person name="Neiman D."/>
            <person name="Pearson M."/>
            <person name="Priest M."/>
            <person name="Roberts A."/>
            <person name="Saif S."/>
            <person name="Shea T."/>
            <person name="Shenoy N."/>
            <person name="Sisk P."/>
            <person name="Stolte C."/>
            <person name="Sykes S."/>
            <person name="Wortman J."/>
            <person name="Nusbaum C."/>
            <person name="Birren B."/>
        </authorList>
    </citation>
    <scope>NUCLEOTIDE SEQUENCE [LARGE SCALE GENOMIC DNA]</scope>
    <source>
        <strain evidence="1 2">North Korean</strain>
    </source>
</reference>
<dbReference type="Pfam" id="PF05795">
    <property type="entry name" value="Plasmodium_Vir"/>
    <property type="match status" value="1"/>
</dbReference>
<dbReference type="Proteomes" id="UP000053239">
    <property type="component" value="Unassembled WGS sequence"/>
</dbReference>
<protein>
    <recommendedName>
        <fullName evidence="3">Variable surface protein Vir7-like protein</fullName>
    </recommendedName>
</protein>
<organism evidence="1 2">
    <name type="scientific">Plasmodium vivax North Korean</name>
    <dbReference type="NCBI Taxonomy" id="1035514"/>
    <lineage>
        <taxon>Eukaryota</taxon>
        <taxon>Sar</taxon>
        <taxon>Alveolata</taxon>
        <taxon>Apicomplexa</taxon>
        <taxon>Aconoidasida</taxon>
        <taxon>Haemosporida</taxon>
        <taxon>Plasmodiidae</taxon>
        <taxon>Plasmodium</taxon>
        <taxon>Plasmodium (Plasmodium)</taxon>
    </lineage>
</organism>
<dbReference type="AlphaFoldDB" id="A0A0J9TZH1"/>
<dbReference type="OrthoDB" id="10661678at2759"/>
<dbReference type="EMBL" id="KQ235342">
    <property type="protein sequence ID" value="KNA00228.1"/>
    <property type="molecule type" value="Genomic_DNA"/>
</dbReference>
<dbReference type="InterPro" id="IPR008780">
    <property type="entry name" value="Plasmodium_Vir"/>
</dbReference>